<dbReference type="SUPFAM" id="SSF56112">
    <property type="entry name" value="Protein kinase-like (PK-like)"/>
    <property type="match status" value="1"/>
</dbReference>
<dbReference type="STRING" id="938405.SAMN02927895_01285"/>
<evidence type="ECO:0000313" key="2">
    <source>
        <dbReference type="EMBL" id="SDD99085.1"/>
    </source>
</evidence>
<feature type="domain" description="Aminoglycoside phosphotransferase" evidence="1">
    <location>
        <begin position="248"/>
        <end position="441"/>
    </location>
</feature>
<organism evidence="2 3">
    <name type="scientific">Belnapia rosea</name>
    <dbReference type="NCBI Taxonomy" id="938405"/>
    <lineage>
        <taxon>Bacteria</taxon>
        <taxon>Pseudomonadati</taxon>
        <taxon>Pseudomonadota</taxon>
        <taxon>Alphaproteobacteria</taxon>
        <taxon>Acetobacterales</taxon>
        <taxon>Roseomonadaceae</taxon>
        <taxon>Belnapia</taxon>
    </lineage>
</organism>
<evidence type="ECO:0000259" key="1">
    <source>
        <dbReference type="Pfam" id="PF01636"/>
    </source>
</evidence>
<sequence length="542" mass="59559">MSRTCIIASGAYPDPELEAEFGRIPPSFLPIGNRRLFVRQQAELAGTAERIILSLPDGFVPDAVDLALLSRLGIELVNVPAGLSLGQSIVYVINVTASSVGEVAVLHGDTLLRGLDWSAGDTISVDDAPPGYRWGWVREEGGRLIEARQGSTKGDEEAAGPVLSGYFSFADTALLVQSVTRRGGDFLAGLGEYAAQRPLRTVRAAEWLDFGHAATYHQSRRRMTTEREFNRLDPTRRTMVKSGNNPRKIEAEGRWFEALPPPMRIHMPAFLGLSVTEGATRYALEYLHLPTLTDLFVFGRLPRRRWGRIFEACDEFLAACAAEPAPAETAGTTRALYAEKTMERLEGFARARGLDLTAPCRLGGAWLPSLERMAAMAASAVPVAEARHLTLVHGDFCFSNILYDSRAELVRVIDPRGLDSQGALTPFGDLRYDLGKLHHSVVGRYDHIVAGYYRLARHGALDLSLDLPEEPALRAVEEEFLPRRFAGLTLEEGAAPAICVLLFLSMLPLHADDPDRQDAFLANAMRLFLRLDAGRRGWTLAA</sequence>
<dbReference type="Proteomes" id="UP000198925">
    <property type="component" value="Unassembled WGS sequence"/>
</dbReference>
<dbReference type="InterPro" id="IPR011009">
    <property type="entry name" value="Kinase-like_dom_sf"/>
</dbReference>
<reference evidence="2 3" key="1">
    <citation type="submission" date="2016-10" db="EMBL/GenBank/DDBJ databases">
        <authorList>
            <person name="de Groot N.N."/>
        </authorList>
    </citation>
    <scope>NUCLEOTIDE SEQUENCE [LARGE SCALE GENOMIC DNA]</scope>
    <source>
        <strain evidence="2 3">CPCC 100156</strain>
    </source>
</reference>
<accession>A0A1G6ZB46</accession>
<name>A0A1G6ZB46_9PROT</name>
<proteinExistence type="predicted"/>
<protein>
    <recommendedName>
        <fullName evidence="1">Aminoglycoside phosphotransferase domain-containing protein</fullName>
    </recommendedName>
</protein>
<dbReference type="InterPro" id="IPR002575">
    <property type="entry name" value="Aminoglycoside_PTrfase"/>
</dbReference>
<dbReference type="AlphaFoldDB" id="A0A1G6ZB46"/>
<keyword evidence="3" id="KW-1185">Reference proteome</keyword>
<dbReference type="EMBL" id="FMZX01000016">
    <property type="protein sequence ID" value="SDD99085.1"/>
    <property type="molecule type" value="Genomic_DNA"/>
</dbReference>
<evidence type="ECO:0000313" key="3">
    <source>
        <dbReference type="Proteomes" id="UP000198925"/>
    </source>
</evidence>
<dbReference type="Pfam" id="PF01636">
    <property type="entry name" value="APH"/>
    <property type="match status" value="1"/>
</dbReference>
<dbReference type="Gene3D" id="3.90.1200.10">
    <property type="match status" value="1"/>
</dbReference>
<gene>
    <name evidence="2" type="ORF">SAMN04487779_101611</name>
</gene>
<dbReference type="RefSeq" id="WP_090664491.1">
    <property type="nucleotide sequence ID" value="NZ_FMZX01000016.1"/>
</dbReference>